<reference evidence="1 2" key="1">
    <citation type="journal article" date="2024" name="Science">
        <title>Giant polyketide synthase enzymes in the biosynthesis of giant marine polyether toxins.</title>
        <authorList>
            <person name="Fallon T.R."/>
            <person name="Shende V.V."/>
            <person name="Wierzbicki I.H."/>
            <person name="Pendleton A.L."/>
            <person name="Watervoot N.F."/>
            <person name="Auber R.P."/>
            <person name="Gonzalez D.J."/>
            <person name="Wisecaver J.H."/>
            <person name="Moore B.S."/>
        </authorList>
    </citation>
    <scope>NUCLEOTIDE SEQUENCE [LARGE SCALE GENOMIC DNA]</scope>
    <source>
        <strain evidence="1 2">12B1</strain>
    </source>
</reference>
<proteinExistence type="predicted"/>
<evidence type="ECO:0000313" key="1">
    <source>
        <dbReference type="EMBL" id="KAL1525183.1"/>
    </source>
</evidence>
<protein>
    <submittedName>
        <fullName evidence="1">Uncharacterized protein</fullName>
    </submittedName>
</protein>
<dbReference type="Proteomes" id="UP001515480">
    <property type="component" value="Unassembled WGS sequence"/>
</dbReference>
<sequence length="338" mass="39197">MLSQPGVGVVMPVLRIHIVWARLFYESLRWCRADSFAWFPIFPSRADVKNFNHTWRAQLTTRTAEGGLTFLVTPLVVVPDEANPPTSLKWRALRVVFTRYALRYAFTLDPETAFISTASHAHTASLLRNWSARRVVLGSSWRPRTAGGYFARRPPVQLNLTNASCHALGLTQDEARVLQTAARTYIAWSDAPLYERDDFDAFWTRVSQHGLRRLTREVHDSATYMCFKLLTRQWQLVNVDKETGCPGIKWCNAVEYATLAEQREIVRRRDYRFMWLRASPNAFRAGRAQPDRLFTYHLEHLGDTTDEGHWDNFEGFAGLWRKRYAHPFLLPRFLFSAV</sequence>
<comment type="caution">
    <text evidence="1">The sequence shown here is derived from an EMBL/GenBank/DDBJ whole genome shotgun (WGS) entry which is preliminary data.</text>
</comment>
<name>A0AB34JSK4_PRYPA</name>
<gene>
    <name evidence="1" type="ORF">AB1Y20_020053</name>
</gene>
<accession>A0AB34JSK4</accession>
<organism evidence="1 2">
    <name type="scientific">Prymnesium parvum</name>
    <name type="common">Toxic golden alga</name>
    <dbReference type="NCBI Taxonomy" id="97485"/>
    <lineage>
        <taxon>Eukaryota</taxon>
        <taxon>Haptista</taxon>
        <taxon>Haptophyta</taxon>
        <taxon>Prymnesiophyceae</taxon>
        <taxon>Prymnesiales</taxon>
        <taxon>Prymnesiaceae</taxon>
        <taxon>Prymnesium</taxon>
    </lineage>
</organism>
<dbReference type="EMBL" id="JBGBPQ010000004">
    <property type="protein sequence ID" value="KAL1525183.1"/>
    <property type="molecule type" value="Genomic_DNA"/>
</dbReference>
<evidence type="ECO:0000313" key="2">
    <source>
        <dbReference type="Proteomes" id="UP001515480"/>
    </source>
</evidence>
<dbReference type="AlphaFoldDB" id="A0AB34JSK4"/>
<keyword evidence="2" id="KW-1185">Reference proteome</keyword>